<reference evidence="2" key="1">
    <citation type="submission" date="2014-11" db="EMBL/GenBank/DDBJ databases">
        <authorList>
            <person name="Otto D Thomas"/>
            <person name="Naeem Raeece"/>
        </authorList>
    </citation>
    <scope>NUCLEOTIDE SEQUENCE</scope>
</reference>
<feature type="domain" description="Mitochondrial splicing suppressor 51-like C-terminal" evidence="1">
    <location>
        <begin position="149"/>
        <end position="324"/>
    </location>
</feature>
<dbReference type="InterPro" id="IPR011990">
    <property type="entry name" value="TPR-like_helical_dom_sf"/>
</dbReference>
<accession>A0A0G4IB93</accession>
<dbReference type="Pfam" id="PF20179">
    <property type="entry name" value="MSS51_C"/>
    <property type="match status" value="1"/>
</dbReference>
<protein>
    <recommendedName>
        <fullName evidence="1">Mitochondrial splicing suppressor 51-like C-terminal domain-containing protein</fullName>
    </recommendedName>
</protein>
<evidence type="ECO:0000313" key="2">
    <source>
        <dbReference type="EMBL" id="CEM54424.1"/>
    </source>
</evidence>
<dbReference type="Gene3D" id="1.25.40.10">
    <property type="entry name" value="Tetratricopeptide repeat domain"/>
    <property type="match status" value="1"/>
</dbReference>
<organism evidence="2">
    <name type="scientific">Chromera velia CCMP2878</name>
    <dbReference type="NCBI Taxonomy" id="1169474"/>
    <lineage>
        <taxon>Eukaryota</taxon>
        <taxon>Sar</taxon>
        <taxon>Alveolata</taxon>
        <taxon>Colpodellida</taxon>
        <taxon>Chromeraceae</taxon>
        <taxon>Chromera</taxon>
    </lineage>
</organism>
<sequence>MSWESLKKEATSLFKQSKFSQAAEVYRKVLDCPDLPANEAAKIHTNLALIAVKLGKKGEVRAHAERAIEKDNAWWKGYTFRAWGLLMGGSLKKAGEALIGGVVACRGLPEVDASLLSQLASSQDMGSNIALHFPFTVLIAMVLAALPTKDSPGSATECAKVEVHVVGCREDKEGSGNWEVVGEALQSVPGLSELFSSVDLVFVPSLKEDERRMRNPPRVRRDRSLRLSTRMVDKPYEVALQDGTLSLVPGKTIVIFPGAGLDDHWPTWVANGLVDLVLDSGCPLVVTGYCRGDFEGYDSRAAPFILSELLGARCVHPPVRNPFRYSNESAQDMWTNGFFYVVKGRKDGSGGGVTQRTKEEYLRLKRRMHAHHMGGEVVLYRLEGNGPMVSLCEQMKRRLEDGSEPVGEREINMDIIGRNQEAEMEQFQSFEAMLQKFGGLGL</sequence>
<dbReference type="SUPFAM" id="SSF48452">
    <property type="entry name" value="TPR-like"/>
    <property type="match status" value="1"/>
</dbReference>
<dbReference type="EMBL" id="CDMZ01005787">
    <property type="protein sequence ID" value="CEM54424.1"/>
    <property type="molecule type" value="Genomic_DNA"/>
</dbReference>
<dbReference type="VEuPathDB" id="CryptoDB:Cvel_2167"/>
<dbReference type="AlphaFoldDB" id="A0A0G4IB93"/>
<name>A0A0G4IB93_9ALVE</name>
<gene>
    <name evidence="2" type="ORF">Cvel_2167</name>
</gene>
<evidence type="ECO:0000259" key="1">
    <source>
        <dbReference type="Pfam" id="PF20179"/>
    </source>
</evidence>
<dbReference type="InterPro" id="IPR046824">
    <property type="entry name" value="Mss51-like_C"/>
</dbReference>
<proteinExistence type="predicted"/>